<dbReference type="EMBL" id="FR824056">
    <property type="protein sequence ID" value="CCA15398.1"/>
    <property type="molecule type" value="Genomic_DNA"/>
</dbReference>
<name>F0W2W2_9STRA</name>
<dbReference type="AlphaFoldDB" id="F0W2W2"/>
<dbReference type="Gene3D" id="3.30.40.10">
    <property type="entry name" value="Zinc/RING finger domain, C3HC4 (zinc finger)"/>
    <property type="match status" value="1"/>
</dbReference>
<feature type="region of interest" description="Disordered" evidence="1">
    <location>
        <begin position="431"/>
        <end position="487"/>
    </location>
</feature>
<feature type="compositionally biased region" description="Basic and acidic residues" evidence="1">
    <location>
        <begin position="434"/>
        <end position="446"/>
    </location>
</feature>
<feature type="compositionally biased region" description="Polar residues" evidence="1">
    <location>
        <begin position="449"/>
        <end position="468"/>
    </location>
</feature>
<dbReference type="PANTHER" id="PTHR43102:SF2">
    <property type="entry name" value="GAF DOMAIN-CONTAINING PROTEIN"/>
    <property type="match status" value="1"/>
</dbReference>
<evidence type="ECO:0000256" key="1">
    <source>
        <dbReference type="SAM" id="MobiDB-lite"/>
    </source>
</evidence>
<gene>
    <name evidence="2" type="primary">AlNc14C11G1340</name>
    <name evidence="2" type="ORF">ALNC14_015410</name>
</gene>
<sequence length="804" mass="89998">MATNMSFVDSNTTLRNDSPCNLRSAAEPKYKRQEARQRSSIVSRTIPSVRFFGRSFELSEEEQQRQCEQAEKEYLPNLIRHCTFPSKRLRGWKEIKKADGLTVWEKGSQKKASMHIQASSYQVRGSTRVHSSLEVLVEILGSTALQSYRSYLRILYNRLITGTTILSHYDRPGDTTNANATSNQVSGCGASLRLCWMAYNSPIPMATGLEVLLTTYTKKLAPDALGPIGSMNQKQERSNNPGAQEIAPAAFQISWTSKSKLFPGISDLDSPFIHLAGFLLYRTNHQEMTDIVFYASTGEQKDVFRQNAIKFILRKMACSIGRFANAVNAWKWNQRIQAKLHAARQIWSRADSYLQCGSCFCLFGEFVQRKRQCFICSEIFCWSCSTSGVVDLPATGITNVAICKTCQRIHCGTQGGKLPFYSKNGQSKATSVIQEKEQKEPMKKPQPEATSPIQIFKNKSFQRSQTSAAFRKSKINEPGESKMSTATPPAEINLFSSVSGGVSISKLQARLRTEIARSPGRFVASTQNSLREASEKYVNLNSAKDANPTRSLQWNTEHLTRIPSNQRDDSLQHLRLVPSFEVFMSSLKALCLHATEALKCKYGAVSIVQFDQTPIGISSSYSHYLHVRKQNRLIPISEKMACCLPILKSRSAVLYHDVRDTSQSPRQDFLQSPLVKGPQAVRFYAGVPLNFQQIGSDEVFLGALSVFDPVPRRGSTRKDPKCAILQHLVDTFMKKNLMVLNSPLLSHRRGSSSDIQTETTCQVDSSHGKKLCTVTPKAKAQPKICKGDFTAMTLDSKRQQEYVL</sequence>
<reference evidence="2" key="1">
    <citation type="journal article" date="2011" name="PLoS Biol.">
        <title>Gene gain and loss during evolution of obligate parasitism in the white rust pathogen of Arabidopsis thaliana.</title>
        <authorList>
            <person name="Kemen E."/>
            <person name="Gardiner A."/>
            <person name="Schultz-Larsen T."/>
            <person name="Kemen A.C."/>
            <person name="Balmuth A.L."/>
            <person name="Robert-Seilaniantz A."/>
            <person name="Bailey K."/>
            <person name="Holub E."/>
            <person name="Studholme D.J."/>
            <person name="Maclean D."/>
            <person name="Jones J.D."/>
        </authorList>
    </citation>
    <scope>NUCLEOTIDE SEQUENCE</scope>
</reference>
<protein>
    <submittedName>
        <fullName evidence="2">AlNc14C11G1340 protein</fullName>
    </submittedName>
</protein>
<accession>F0W2W2</accession>
<dbReference type="CDD" id="cd00065">
    <property type="entry name" value="FYVE_like_SF"/>
    <property type="match status" value="1"/>
</dbReference>
<proteinExistence type="predicted"/>
<evidence type="ECO:0000313" key="2">
    <source>
        <dbReference type="EMBL" id="CCA15398.1"/>
    </source>
</evidence>
<dbReference type="InterPro" id="IPR011011">
    <property type="entry name" value="Znf_FYVE_PHD"/>
</dbReference>
<dbReference type="HOGENOM" id="CLU_013465_0_0_1"/>
<dbReference type="SUPFAM" id="SSF57903">
    <property type="entry name" value="FYVE/PHD zinc finger"/>
    <property type="match status" value="1"/>
</dbReference>
<reference evidence="2" key="2">
    <citation type="submission" date="2011-02" db="EMBL/GenBank/DDBJ databases">
        <authorList>
            <person name="MacLean D."/>
        </authorList>
    </citation>
    <scope>NUCLEOTIDE SEQUENCE</scope>
</reference>
<dbReference type="PANTHER" id="PTHR43102">
    <property type="entry name" value="SLR1143 PROTEIN"/>
    <property type="match status" value="1"/>
</dbReference>
<organism evidence="2">
    <name type="scientific">Albugo laibachii Nc14</name>
    <dbReference type="NCBI Taxonomy" id="890382"/>
    <lineage>
        <taxon>Eukaryota</taxon>
        <taxon>Sar</taxon>
        <taxon>Stramenopiles</taxon>
        <taxon>Oomycota</taxon>
        <taxon>Peronosporomycetes</taxon>
        <taxon>Albuginales</taxon>
        <taxon>Albuginaceae</taxon>
        <taxon>Albugo</taxon>
    </lineage>
</organism>
<dbReference type="InterPro" id="IPR013083">
    <property type="entry name" value="Znf_RING/FYVE/PHD"/>
</dbReference>